<dbReference type="OrthoDB" id="6869927at2"/>
<dbReference type="GO" id="GO:0016747">
    <property type="term" value="F:acyltransferase activity, transferring groups other than amino-acyl groups"/>
    <property type="evidence" value="ECO:0007669"/>
    <property type="project" value="InterPro"/>
</dbReference>
<accession>W0RCV4</accession>
<organism evidence="4 5">
    <name type="scientific">Gemmatirosa kalamazoonensis</name>
    <dbReference type="NCBI Taxonomy" id="861299"/>
    <lineage>
        <taxon>Bacteria</taxon>
        <taxon>Pseudomonadati</taxon>
        <taxon>Gemmatimonadota</taxon>
        <taxon>Gemmatimonadia</taxon>
        <taxon>Gemmatimonadales</taxon>
        <taxon>Gemmatimonadaceae</taxon>
        <taxon>Gemmatirosa</taxon>
    </lineage>
</organism>
<feature type="domain" description="N-acetyltransferase" evidence="3">
    <location>
        <begin position="2"/>
        <end position="158"/>
    </location>
</feature>
<reference evidence="4 5" key="1">
    <citation type="journal article" date="2014" name="Genome Announc.">
        <title>Genome Sequence and Methylome of Soil Bacterium Gemmatirosa kalamazoonensis KBS708T, a Member of the Rarely Cultivated Gemmatimonadetes Phylum.</title>
        <authorList>
            <person name="Debruyn J.M."/>
            <person name="Radosevich M."/>
            <person name="Wommack K.E."/>
            <person name="Polson S.W."/>
            <person name="Hauser L.J."/>
            <person name="Fawaz M.N."/>
            <person name="Korlach J."/>
            <person name="Tsai Y.C."/>
        </authorList>
    </citation>
    <scope>NUCLEOTIDE SEQUENCE [LARGE SCALE GENOMIC DNA]</scope>
    <source>
        <strain evidence="4 5">KBS708</strain>
    </source>
</reference>
<dbReference type="Gene3D" id="3.40.630.30">
    <property type="match status" value="1"/>
</dbReference>
<dbReference type="eggNOG" id="COG0456">
    <property type="taxonomic scope" value="Bacteria"/>
</dbReference>
<dbReference type="InterPro" id="IPR016181">
    <property type="entry name" value="Acyl_CoA_acyltransferase"/>
</dbReference>
<dbReference type="Proteomes" id="UP000019151">
    <property type="component" value="Chromosome"/>
</dbReference>
<dbReference type="Pfam" id="PF00583">
    <property type="entry name" value="Acetyltransf_1"/>
    <property type="match status" value="1"/>
</dbReference>
<dbReference type="SUPFAM" id="SSF55729">
    <property type="entry name" value="Acyl-CoA N-acyltransferases (Nat)"/>
    <property type="match status" value="1"/>
</dbReference>
<gene>
    <name evidence="4" type="ORF">J421_0618</name>
</gene>
<dbReference type="STRING" id="861299.J421_0618"/>
<dbReference type="InterPro" id="IPR050832">
    <property type="entry name" value="Bact_Acetyltransf"/>
</dbReference>
<dbReference type="EMBL" id="CP007128">
    <property type="protein sequence ID" value="AHG88155.1"/>
    <property type="molecule type" value="Genomic_DNA"/>
</dbReference>
<dbReference type="FunCoup" id="W0RCV4">
    <property type="interactions" value="14"/>
</dbReference>
<keyword evidence="5" id="KW-1185">Reference proteome</keyword>
<dbReference type="PANTHER" id="PTHR43877">
    <property type="entry name" value="AMINOALKYLPHOSPHONATE N-ACETYLTRANSFERASE-RELATED-RELATED"/>
    <property type="match status" value="1"/>
</dbReference>
<dbReference type="AlphaFoldDB" id="W0RCV4"/>
<dbReference type="CDD" id="cd04301">
    <property type="entry name" value="NAT_SF"/>
    <property type="match status" value="1"/>
</dbReference>
<sequence>MIEIRDAVPADAPAISRIALEVQRLHAAALPSVFKPAGPDTFPPPVIEARMTTPGHRFWVAVEDGAVVGYVAATVQHEPESPWKHAATVCTLDQMGVAEHRRGCGAGAKLVDAVRTAAAAAGATEVRLNVWSFNEGARAFYARCGFVETQARLWLSTE</sequence>
<name>W0RCV4_9BACT</name>
<dbReference type="PROSITE" id="PS51186">
    <property type="entry name" value="GNAT"/>
    <property type="match status" value="1"/>
</dbReference>
<keyword evidence="1 4" id="KW-0808">Transferase</keyword>
<evidence type="ECO:0000313" key="5">
    <source>
        <dbReference type="Proteomes" id="UP000019151"/>
    </source>
</evidence>
<evidence type="ECO:0000313" key="4">
    <source>
        <dbReference type="EMBL" id="AHG88155.1"/>
    </source>
</evidence>
<evidence type="ECO:0000256" key="2">
    <source>
        <dbReference type="ARBA" id="ARBA00023315"/>
    </source>
</evidence>
<dbReference type="RefSeq" id="WP_025409703.1">
    <property type="nucleotide sequence ID" value="NZ_CP007128.1"/>
</dbReference>
<proteinExistence type="predicted"/>
<protein>
    <submittedName>
        <fullName evidence="4">GCN5-related N-acetyltransferase</fullName>
    </submittedName>
</protein>
<dbReference type="KEGG" id="gba:J421_0618"/>
<dbReference type="InParanoid" id="W0RCV4"/>
<dbReference type="HOGENOM" id="CLU_013985_36_2_0"/>
<evidence type="ECO:0000256" key="1">
    <source>
        <dbReference type="ARBA" id="ARBA00022679"/>
    </source>
</evidence>
<evidence type="ECO:0000259" key="3">
    <source>
        <dbReference type="PROSITE" id="PS51186"/>
    </source>
</evidence>
<keyword evidence="2" id="KW-0012">Acyltransferase</keyword>
<dbReference type="InterPro" id="IPR000182">
    <property type="entry name" value="GNAT_dom"/>
</dbReference>